<reference evidence="2 3" key="1">
    <citation type="submission" date="2015-01" db="EMBL/GenBank/DDBJ databases">
        <title>Evolution of Trichinella species and genotypes.</title>
        <authorList>
            <person name="Korhonen P.K."/>
            <person name="Edoardo P."/>
            <person name="Giuseppe L.R."/>
            <person name="Gasser R.B."/>
        </authorList>
    </citation>
    <scope>NUCLEOTIDE SEQUENCE [LARGE SCALE GENOMIC DNA]</scope>
    <source>
        <strain evidence="2">ISS1980</strain>
    </source>
</reference>
<feature type="compositionally biased region" description="Basic and acidic residues" evidence="1">
    <location>
        <begin position="63"/>
        <end position="76"/>
    </location>
</feature>
<accession>A0A0V1N7K8</accession>
<feature type="region of interest" description="Disordered" evidence="1">
    <location>
        <begin position="63"/>
        <end position="87"/>
    </location>
</feature>
<dbReference type="EMBL" id="JYDO01000004">
    <property type="protein sequence ID" value="KRZ80001.1"/>
    <property type="molecule type" value="Genomic_DNA"/>
</dbReference>
<protein>
    <submittedName>
        <fullName evidence="2">Uncharacterized protein</fullName>
    </submittedName>
</protein>
<proteinExistence type="predicted"/>
<dbReference type="AlphaFoldDB" id="A0A0V1N7K8"/>
<comment type="caution">
    <text evidence="2">The sequence shown here is derived from an EMBL/GenBank/DDBJ whole genome shotgun (WGS) entry which is preliminary data.</text>
</comment>
<sequence length="87" mass="9659">MSSEPTICAYIVVNGDTSSRKGWTNCAQKGDAARIEAQLLVLEEIYRAEMRDLSRLSRKLLRDHNPCASPDKRRADGSSGFPECEEG</sequence>
<keyword evidence="3" id="KW-1185">Reference proteome</keyword>
<gene>
    <name evidence="2" type="ORF">T10_6968</name>
</gene>
<evidence type="ECO:0000256" key="1">
    <source>
        <dbReference type="SAM" id="MobiDB-lite"/>
    </source>
</evidence>
<evidence type="ECO:0000313" key="3">
    <source>
        <dbReference type="Proteomes" id="UP000054843"/>
    </source>
</evidence>
<dbReference type="Proteomes" id="UP000054843">
    <property type="component" value="Unassembled WGS sequence"/>
</dbReference>
<evidence type="ECO:0000313" key="2">
    <source>
        <dbReference type="EMBL" id="KRZ80001.1"/>
    </source>
</evidence>
<organism evidence="2 3">
    <name type="scientific">Trichinella papuae</name>
    <dbReference type="NCBI Taxonomy" id="268474"/>
    <lineage>
        <taxon>Eukaryota</taxon>
        <taxon>Metazoa</taxon>
        <taxon>Ecdysozoa</taxon>
        <taxon>Nematoda</taxon>
        <taxon>Enoplea</taxon>
        <taxon>Dorylaimia</taxon>
        <taxon>Trichinellida</taxon>
        <taxon>Trichinellidae</taxon>
        <taxon>Trichinella</taxon>
    </lineage>
</organism>
<name>A0A0V1N7K8_9BILA</name>